<name>A0A0L0F1I0_9EUKA</name>
<organism evidence="2 3">
    <name type="scientific">Sphaeroforma arctica JP610</name>
    <dbReference type="NCBI Taxonomy" id="667725"/>
    <lineage>
        <taxon>Eukaryota</taxon>
        <taxon>Ichthyosporea</taxon>
        <taxon>Ichthyophonida</taxon>
        <taxon>Sphaeroforma</taxon>
    </lineage>
</organism>
<keyword evidence="3" id="KW-1185">Reference proteome</keyword>
<feature type="region of interest" description="Disordered" evidence="1">
    <location>
        <begin position="17"/>
        <end position="51"/>
    </location>
</feature>
<dbReference type="AlphaFoldDB" id="A0A0L0F1I0"/>
<feature type="compositionally biased region" description="Polar residues" evidence="1">
    <location>
        <begin position="20"/>
        <end position="30"/>
    </location>
</feature>
<proteinExistence type="predicted"/>
<evidence type="ECO:0000313" key="3">
    <source>
        <dbReference type="Proteomes" id="UP000054560"/>
    </source>
</evidence>
<dbReference type="EMBL" id="KQ250992">
    <property type="protein sequence ID" value="KNC70506.1"/>
    <property type="molecule type" value="Genomic_DNA"/>
</dbReference>
<protein>
    <submittedName>
        <fullName evidence="2">Uncharacterized protein</fullName>
    </submittedName>
</protein>
<evidence type="ECO:0000313" key="2">
    <source>
        <dbReference type="EMBL" id="KNC70506.1"/>
    </source>
</evidence>
<gene>
    <name evidence="2" type="ORF">SARC_16964</name>
</gene>
<accession>A0A0L0F1I0</accession>
<reference evidence="2 3" key="1">
    <citation type="submission" date="2011-02" db="EMBL/GenBank/DDBJ databases">
        <title>The Genome Sequence of Sphaeroforma arctica JP610.</title>
        <authorList>
            <consortium name="The Broad Institute Genome Sequencing Platform"/>
            <person name="Russ C."/>
            <person name="Cuomo C."/>
            <person name="Young S.K."/>
            <person name="Zeng Q."/>
            <person name="Gargeya S."/>
            <person name="Alvarado L."/>
            <person name="Berlin A."/>
            <person name="Chapman S.B."/>
            <person name="Chen Z."/>
            <person name="Freedman E."/>
            <person name="Gellesch M."/>
            <person name="Goldberg J."/>
            <person name="Griggs A."/>
            <person name="Gujja S."/>
            <person name="Heilman E."/>
            <person name="Heiman D."/>
            <person name="Howarth C."/>
            <person name="Mehta T."/>
            <person name="Neiman D."/>
            <person name="Pearson M."/>
            <person name="Roberts A."/>
            <person name="Saif S."/>
            <person name="Shea T."/>
            <person name="Shenoy N."/>
            <person name="Sisk P."/>
            <person name="Stolte C."/>
            <person name="Sykes S."/>
            <person name="White J."/>
            <person name="Yandava C."/>
            <person name="Burger G."/>
            <person name="Gray M.W."/>
            <person name="Holland P.W.H."/>
            <person name="King N."/>
            <person name="Lang F.B.F."/>
            <person name="Roger A.J."/>
            <person name="Ruiz-Trillo I."/>
            <person name="Haas B."/>
            <person name="Nusbaum C."/>
            <person name="Birren B."/>
        </authorList>
    </citation>
    <scope>NUCLEOTIDE SEQUENCE [LARGE SCALE GENOMIC DNA]</scope>
    <source>
        <strain evidence="2 3">JP610</strain>
    </source>
</reference>
<sequence>YSSVETTVSVIVPNRDAAQHQRNTYGSLTPQRRHRPRFYSADSGRSTPQSDLYFLPTLRRNRRV</sequence>
<dbReference type="Proteomes" id="UP000054560">
    <property type="component" value="Unassembled WGS sequence"/>
</dbReference>
<dbReference type="RefSeq" id="XP_014144408.1">
    <property type="nucleotide sequence ID" value="XM_014288933.1"/>
</dbReference>
<dbReference type="GeneID" id="25917468"/>
<feature type="non-terminal residue" evidence="2">
    <location>
        <position position="1"/>
    </location>
</feature>
<evidence type="ECO:0000256" key="1">
    <source>
        <dbReference type="SAM" id="MobiDB-lite"/>
    </source>
</evidence>
<feature type="non-terminal residue" evidence="2">
    <location>
        <position position="64"/>
    </location>
</feature>